<dbReference type="EMBL" id="JACVVK020000259">
    <property type="protein sequence ID" value="KAK7481634.1"/>
    <property type="molecule type" value="Genomic_DNA"/>
</dbReference>
<accession>A0ABD0K3L6</accession>
<gene>
    <name evidence="1" type="ORF">BaRGS_00027150</name>
</gene>
<organism evidence="1 2">
    <name type="scientific">Batillaria attramentaria</name>
    <dbReference type="NCBI Taxonomy" id="370345"/>
    <lineage>
        <taxon>Eukaryota</taxon>
        <taxon>Metazoa</taxon>
        <taxon>Spiralia</taxon>
        <taxon>Lophotrochozoa</taxon>
        <taxon>Mollusca</taxon>
        <taxon>Gastropoda</taxon>
        <taxon>Caenogastropoda</taxon>
        <taxon>Sorbeoconcha</taxon>
        <taxon>Cerithioidea</taxon>
        <taxon>Batillariidae</taxon>
        <taxon>Batillaria</taxon>
    </lineage>
</organism>
<reference evidence="1 2" key="1">
    <citation type="journal article" date="2023" name="Sci. Data">
        <title>Genome assembly of the Korean intertidal mud-creeper Batillaria attramentaria.</title>
        <authorList>
            <person name="Patra A.K."/>
            <person name="Ho P.T."/>
            <person name="Jun S."/>
            <person name="Lee S.J."/>
            <person name="Kim Y."/>
            <person name="Won Y.J."/>
        </authorList>
    </citation>
    <scope>NUCLEOTIDE SEQUENCE [LARGE SCALE GENOMIC DNA]</scope>
    <source>
        <strain evidence="1">Wonlab-2016</strain>
    </source>
</reference>
<dbReference type="AlphaFoldDB" id="A0ABD0K3L6"/>
<dbReference type="Proteomes" id="UP001519460">
    <property type="component" value="Unassembled WGS sequence"/>
</dbReference>
<keyword evidence="2" id="KW-1185">Reference proteome</keyword>
<proteinExistence type="predicted"/>
<comment type="caution">
    <text evidence="1">The sequence shown here is derived from an EMBL/GenBank/DDBJ whole genome shotgun (WGS) entry which is preliminary data.</text>
</comment>
<evidence type="ECO:0000313" key="1">
    <source>
        <dbReference type="EMBL" id="KAK7481634.1"/>
    </source>
</evidence>
<name>A0ABD0K3L6_9CAEN</name>
<evidence type="ECO:0000313" key="2">
    <source>
        <dbReference type="Proteomes" id="UP001519460"/>
    </source>
</evidence>
<protein>
    <submittedName>
        <fullName evidence="1">Uncharacterized protein</fullName>
    </submittedName>
</protein>
<sequence>MFLPCAELKRTLKIEAAQFQFGDCKAEEFYFGASATSKVSQIPVDVVELQADACRTELQARRGQRPD</sequence>